<dbReference type="AlphaFoldDB" id="A0A9X2Q458"/>
<evidence type="ECO:0000313" key="1">
    <source>
        <dbReference type="EMBL" id="MCS3676386.1"/>
    </source>
</evidence>
<dbReference type="Proteomes" id="UP001155027">
    <property type="component" value="Unassembled WGS sequence"/>
</dbReference>
<dbReference type="EMBL" id="JANUAU010000001">
    <property type="protein sequence ID" value="MCS3676386.1"/>
    <property type="molecule type" value="Genomic_DNA"/>
</dbReference>
<name>A0A9X2Q458_9BACT</name>
<reference evidence="1" key="1">
    <citation type="submission" date="2022-08" db="EMBL/GenBank/DDBJ databases">
        <title>Genomic Encyclopedia of Type Strains, Phase V (KMG-V): Genome sequencing to study the core and pangenomes of soil and plant-associated prokaryotes.</title>
        <authorList>
            <person name="Whitman W."/>
        </authorList>
    </citation>
    <scope>NUCLEOTIDE SEQUENCE</scope>
    <source>
        <strain evidence="1">0</strain>
    </source>
</reference>
<evidence type="ECO:0000313" key="2">
    <source>
        <dbReference type="Proteomes" id="UP001155027"/>
    </source>
</evidence>
<organism evidence="1 2">
    <name type="scientific">Salinibacter ruber</name>
    <dbReference type="NCBI Taxonomy" id="146919"/>
    <lineage>
        <taxon>Bacteria</taxon>
        <taxon>Pseudomonadati</taxon>
        <taxon>Rhodothermota</taxon>
        <taxon>Rhodothermia</taxon>
        <taxon>Rhodothermales</taxon>
        <taxon>Salinibacteraceae</taxon>
        <taxon>Salinibacter</taxon>
    </lineage>
</organism>
<dbReference type="RefSeq" id="WP_259079217.1">
    <property type="nucleotide sequence ID" value="NZ_JANUAU010000001.1"/>
</dbReference>
<protein>
    <submittedName>
        <fullName evidence="1">Uncharacterized protein</fullName>
    </submittedName>
</protein>
<dbReference type="SUPFAM" id="SSF56672">
    <property type="entry name" value="DNA/RNA polymerases"/>
    <property type="match status" value="1"/>
</dbReference>
<dbReference type="Gene3D" id="3.30.70.370">
    <property type="match status" value="1"/>
</dbReference>
<gene>
    <name evidence="1" type="ORF">GGP71_000282</name>
</gene>
<dbReference type="Gene3D" id="1.10.150.20">
    <property type="entry name" value="5' to 3' exonuclease, C-terminal subdomain"/>
    <property type="match status" value="1"/>
</dbReference>
<dbReference type="InterPro" id="IPR043502">
    <property type="entry name" value="DNA/RNA_pol_sf"/>
</dbReference>
<comment type="caution">
    <text evidence="1">The sequence shown here is derived from an EMBL/GenBank/DDBJ whole genome shotgun (WGS) entry which is preliminary data.</text>
</comment>
<sequence length="547" mass="62421">MAKTENVGTQSEFPIYSEIDSTPEVNSRLLEKGEAILAVSEPWRRVVPRWFCEEVCDFLGLNTSKTKPAEEDITHFRLFITLLMSVKHDDSEQHIAIPFARIAECAGMSSDLRNRNYLRDENSTGKILGRFLDETLQGVEALEPDHVGGRARELVGVLEALPDELLQMRIEALKPDADEDRVYFDYPIKSVNPTSRSRVKKKDEAKQEEWIRRALCIPQRHLLEYLHEVGKGDRSSKFRPKDEDLEHALRLATGTSKSIDARISALDQLSAIDRDPVPRYKPSYLGNTVRVFTSGYSYCNINKKLRQALQPDWIELDLASAQLAIVAHDWGVTEIEEFLRAGESIWKSLYDFMEWEDECSVPMGVAKPSLKKGLYAAIFGAGKSTIRKEMYSTFVEGAFEVGIVASQRFMDRIFSHPLVKQLLRERENQIAEIEDNGKATDTFGREIRLSSDTDARSVLAQLAQAKELELLLPALDVAKSELQRADEAEESPRFWIVLWQHDGFSVHVRDQSRRDTYIKRFQEAVNSAVGDYHTRLEVDYPEGEFDD</sequence>
<accession>A0A9X2Q458</accession>
<proteinExistence type="predicted"/>